<dbReference type="GO" id="GO:0016987">
    <property type="term" value="F:sigma factor activity"/>
    <property type="evidence" value="ECO:0007669"/>
    <property type="project" value="UniProtKB-KW"/>
</dbReference>
<evidence type="ECO:0000259" key="6">
    <source>
        <dbReference type="Pfam" id="PF04545"/>
    </source>
</evidence>
<dbReference type="SUPFAM" id="SSF88946">
    <property type="entry name" value="Sigma2 domain of RNA polymerase sigma factors"/>
    <property type="match status" value="1"/>
</dbReference>
<feature type="domain" description="RNA polymerase sigma-70 region 2" evidence="5">
    <location>
        <begin position="54"/>
        <end position="98"/>
    </location>
</feature>
<dbReference type="InterPro" id="IPR007627">
    <property type="entry name" value="RNA_pol_sigma70_r2"/>
</dbReference>
<keyword evidence="4" id="KW-0804">Transcription</keyword>
<keyword evidence="3" id="KW-0238">DNA-binding</keyword>
<sequence>MYSDRLSSTYRRNTGWVHPLWRNKLKDTEFEDLAIRFTPLIKNQIKKMNLTHEYEKYKQDALIALWECSKNYDETKGSFSAFAYVKVRGKLLDACRKEIRVYKQLQTQYVWEDHADSYSVPHYNSDLERYKNGLTDKQNKWLQQAIEQEKSLKDIAFTEGVSIEAVKSWRKSALSKLRKQFK</sequence>
<reference evidence="7 8" key="1">
    <citation type="submission" date="2019-04" db="EMBL/GenBank/DDBJ databases">
        <title>Genome sequence of Bacillus hwajinpoensis strain Y2.</title>
        <authorList>
            <person name="Fair J.L."/>
            <person name="Maclea K.S."/>
        </authorList>
    </citation>
    <scope>NUCLEOTIDE SEQUENCE [LARGE SCALE GENOMIC DNA]</scope>
    <source>
        <strain evidence="7 8">Y2</strain>
    </source>
</reference>
<keyword evidence="2" id="KW-0731">Sigma factor</keyword>
<name>A0A4U1MNJ0_9BACL</name>
<dbReference type="SUPFAM" id="SSF88659">
    <property type="entry name" value="Sigma3 and sigma4 domains of RNA polymerase sigma factors"/>
    <property type="match status" value="1"/>
</dbReference>
<dbReference type="EMBL" id="SWFM01000001">
    <property type="protein sequence ID" value="TKD72040.1"/>
    <property type="molecule type" value="Genomic_DNA"/>
</dbReference>
<dbReference type="InterPro" id="IPR036388">
    <property type="entry name" value="WH-like_DNA-bd_sf"/>
</dbReference>
<dbReference type="AlphaFoldDB" id="A0A4U1MNJ0"/>
<dbReference type="Pfam" id="PF04545">
    <property type="entry name" value="Sigma70_r4"/>
    <property type="match status" value="1"/>
</dbReference>
<dbReference type="Proteomes" id="UP000310541">
    <property type="component" value="Unassembled WGS sequence"/>
</dbReference>
<dbReference type="InterPro" id="IPR014284">
    <property type="entry name" value="RNA_pol_sigma-70_dom"/>
</dbReference>
<keyword evidence="1" id="KW-0805">Transcription regulation</keyword>
<protein>
    <submittedName>
        <fullName evidence="7">Sigma-70 family RNA polymerase sigma factor</fullName>
    </submittedName>
</protein>
<evidence type="ECO:0000256" key="3">
    <source>
        <dbReference type="ARBA" id="ARBA00023125"/>
    </source>
</evidence>
<evidence type="ECO:0000256" key="2">
    <source>
        <dbReference type="ARBA" id="ARBA00023082"/>
    </source>
</evidence>
<dbReference type="GO" id="GO:0006352">
    <property type="term" value="P:DNA-templated transcription initiation"/>
    <property type="evidence" value="ECO:0007669"/>
    <property type="project" value="InterPro"/>
</dbReference>
<accession>A0A4U1MNJ0</accession>
<feature type="domain" description="RNA polymerase sigma-70 region 4" evidence="6">
    <location>
        <begin position="133"/>
        <end position="179"/>
    </location>
</feature>
<evidence type="ECO:0000256" key="1">
    <source>
        <dbReference type="ARBA" id="ARBA00023015"/>
    </source>
</evidence>
<evidence type="ECO:0000313" key="8">
    <source>
        <dbReference type="Proteomes" id="UP000310541"/>
    </source>
</evidence>
<dbReference type="OrthoDB" id="9783788at2"/>
<dbReference type="InterPro" id="IPR007630">
    <property type="entry name" value="RNA_pol_sigma70_r4"/>
</dbReference>
<evidence type="ECO:0000259" key="5">
    <source>
        <dbReference type="Pfam" id="PF04542"/>
    </source>
</evidence>
<organism evidence="7 8">
    <name type="scientific">Guptibacillus hwajinpoensis</name>
    <dbReference type="NCBI Taxonomy" id="208199"/>
    <lineage>
        <taxon>Bacteria</taxon>
        <taxon>Bacillati</taxon>
        <taxon>Bacillota</taxon>
        <taxon>Bacilli</taxon>
        <taxon>Bacillales</taxon>
        <taxon>Guptibacillaceae</taxon>
        <taxon>Guptibacillus</taxon>
    </lineage>
</organism>
<dbReference type="Gene3D" id="1.10.10.10">
    <property type="entry name" value="Winged helix-like DNA-binding domain superfamily/Winged helix DNA-binding domain"/>
    <property type="match status" value="1"/>
</dbReference>
<evidence type="ECO:0000313" key="7">
    <source>
        <dbReference type="EMBL" id="TKD72040.1"/>
    </source>
</evidence>
<dbReference type="Gene3D" id="1.10.1740.10">
    <property type="match status" value="1"/>
</dbReference>
<gene>
    <name evidence="7" type="ORF">FBF83_04360</name>
</gene>
<dbReference type="NCBIfam" id="TIGR02937">
    <property type="entry name" value="sigma70-ECF"/>
    <property type="match status" value="1"/>
</dbReference>
<proteinExistence type="predicted"/>
<dbReference type="GO" id="GO:0003677">
    <property type="term" value="F:DNA binding"/>
    <property type="evidence" value="ECO:0007669"/>
    <property type="project" value="UniProtKB-KW"/>
</dbReference>
<comment type="caution">
    <text evidence="7">The sequence shown here is derived from an EMBL/GenBank/DDBJ whole genome shotgun (WGS) entry which is preliminary data.</text>
</comment>
<evidence type="ECO:0000256" key="4">
    <source>
        <dbReference type="ARBA" id="ARBA00023163"/>
    </source>
</evidence>
<dbReference type="InterPro" id="IPR013324">
    <property type="entry name" value="RNA_pol_sigma_r3/r4-like"/>
</dbReference>
<dbReference type="Pfam" id="PF04542">
    <property type="entry name" value="Sigma70_r2"/>
    <property type="match status" value="1"/>
</dbReference>
<dbReference type="InterPro" id="IPR013325">
    <property type="entry name" value="RNA_pol_sigma_r2"/>
</dbReference>